<dbReference type="Gene3D" id="3.90.1410.10">
    <property type="entry name" value="set domain protein methyltransferase, domain 1"/>
    <property type="match status" value="2"/>
</dbReference>
<gene>
    <name evidence="6" type="ORF">PPERSA_08237</name>
</gene>
<dbReference type="SUPFAM" id="SSF82199">
    <property type="entry name" value="SET domain"/>
    <property type="match status" value="2"/>
</dbReference>
<evidence type="ECO:0000256" key="2">
    <source>
        <dbReference type="ARBA" id="ARBA00022679"/>
    </source>
</evidence>
<evidence type="ECO:0000256" key="3">
    <source>
        <dbReference type="ARBA" id="ARBA00022691"/>
    </source>
</evidence>
<dbReference type="Proteomes" id="UP000054937">
    <property type="component" value="Unassembled WGS sequence"/>
</dbReference>
<evidence type="ECO:0000259" key="5">
    <source>
        <dbReference type="Pfam" id="PF09273"/>
    </source>
</evidence>
<evidence type="ECO:0000256" key="4">
    <source>
        <dbReference type="SAM" id="MobiDB-lite"/>
    </source>
</evidence>
<dbReference type="Gene3D" id="3.90.1420.10">
    <property type="entry name" value="Rubisco LSMT, substrate-binding domain"/>
    <property type="match status" value="1"/>
</dbReference>
<proteinExistence type="predicted"/>
<dbReference type="CDD" id="cd10527">
    <property type="entry name" value="SET_LSMT"/>
    <property type="match status" value="1"/>
</dbReference>
<dbReference type="GO" id="GO:0016279">
    <property type="term" value="F:protein-lysine N-methyltransferase activity"/>
    <property type="evidence" value="ECO:0007669"/>
    <property type="project" value="TreeGrafter"/>
</dbReference>
<feature type="compositionally biased region" description="Polar residues" evidence="4">
    <location>
        <begin position="30"/>
        <end position="48"/>
    </location>
</feature>
<comment type="caution">
    <text evidence="6">The sequence shown here is derived from an EMBL/GenBank/DDBJ whole genome shotgun (WGS) entry which is preliminary data.</text>
</comment>
<dbReference type="InterPro" id="IPR015353">
    <property type="entry name" value="Rubisco_LSMT_subst-bd"/>
</dbReference>
<dbReference type="InParanoid" id="A0A0V0QGB3"/>
<keyword evidence="1" id="KW-0489">Methyltransferase</keyword>
<dbReference type="EMBL" id="LDAU01000176">
    <property type="protein sequence ID" value="KRX01136.1"/>
    <property type="molecule type" value="Genomic_DNA"/>
</dbReference>
<dbReference type="InterPro" id="IPR036464">
    <property type="entry name" value="Rubisco_LSMT_subst-bd_sf"/>
</dbReference>
<feature type="region of interest" description="Disordered" evidence="4">
    <location>
        <begin position="1"/>
        <end position="48"/>
    </location>
</feature>
<evidence type="ECO:0000313" key="6">
    <source>
        <dbReference type="EMBL" id="KRX01136.1"/>
    </source>
</evidence>
<dbReference type="InterPro" id="IPR046341">
    <property type="entry name" value="SET_dom_sf"/>
</dbReference>
<keyword evidence="2" id="KW-0808">Transferase</keyword>
<feature type="domain" description="Rubisco LSMT substrate-binding" evidence="5">
    <location>
        <begin position="599"/>
        <end position="697"/>
    </location>
</feature>
<organism evidence="6 7">
    <name type="scientific">Pseudocohnilembus persalinus</name>
    <name type="common">Ciliate</name>
    <dbReference type="NCBI Taxonomy" id="266149"/>
    <lineage>
        <taxon>Eukaryota</taxon>
        <taxon>Sar</taxon>
        <taxon>Alveolata</taxon>
        <taxon>Ciliophora</taxon>
        <taxon>Intramacronucleata</taxon>
        <taxon>Oligohymenophorea</taxon>
        <taxon>Scuticociliatia</taxon>
        <taxon>Philasterida</taxon>
        <taxon>Pseudocohnilembidae</taxon>
        <taxon>Pseudocohnilembus</taxon>
    </lineage>
</organism>
<name>A0A0V0QGB3_PSEPJ</name>
<dbReference type="OMA" id="TDICKEK"/>
<keyword evidence="3" id="KW-0949">S-adenosyl-L-methionine</keyword>
<dbReference type="Pfam" id="PF09273">
    <property type="entry name" value="Rubis-subs-bind"/>
    <property type="match status" value="1"/>
</dbReference>
<evidence type="ECO:0000256" key="1">
    <source>
        <dbReference type="ARBA" id="ARBA00022603"/>
    </source>
</evidence>
<accession>A0A0V0QGB3</accession>
<dbReference type="InterPro" id="IPR050600">
    <property type="entry name" value="SETD3_SETD6_MTase"/>
</dbReference>
<keyword evidence="7" id="KW-1185">Reference proteome</keyword>
<feature type="region of interest" description="Disordered" evidence="4">
    <location>
        <begin position="415"/>
        <end position="439"/>
    </location>
</feature>
<feature type="compositionally biased region" description="Low complexity" evidence="4">
    <location>
        <begin position="1"/>
        <end position="15"/>
    </location>
</feature>
<dbReference type="PANTHER" id="PTHR13271:SF153">
    <property type="entry name" value="SET DOMAIN-CONTAINING PROTEIN"/>
    <property type="match status" value="1"/>
</dbReference>
<dbReference type="AlphaFoldDB" id="A0A0V0QGB3"/>
<evidence type="ECO:0000313" key="7">
    <source>
        <dbReference type="Proteomes" id="UP000054937"/>
    </source>
</evidence>
<dbReference type="GO" id="GO:0032259">
    <property type="term" value="P:methylation"/>
    <property type="evidence" value="ECO:0007669"/>
    <property type="project" value="UniProtKB-KW"/>
</dbReference>
<dbReference type="OrthoDB" id="290386at2759"/>
<sequence>MQKKTTTIKTSTKPKSQVPPAKQPLKAESKGTNLASKTSGTNNLQKGCQKQIGSTTQISSKNGINAQISNDIKIPSAPSDMVYVQDKQINEQATQIAQKEEIYNIFKNWFVDNGGKIQGLQFPTAFGNSGYLGIAADQDLKANSSIISIPQKLVISTEKIRKLPDYKSIISENQQLFCQNDNEEGDFMVLSLFLVVEKSKQEKSFWKPYLDICANPVTLLQWDEKEIKQFQDPYLEKQQQEYQIEIELLWQAFEKVAQKYPQLLPKNSFNRETFIWAYEVAMTRCFGWTLPGTFLLPMADFLNHNKRGCVYFIVNEKLEKNSDDYKGYKVKKQAVDLSLMKKFQYDEEQLNLIHEQENDLIQYLEFFGTKVKMPMSLKQAKYYEKEDLMNYVRQINYKRLEEKQDEQIWNQSYFSTSEEEDNDSDSEDESIAKNSDYNSMKQKENYEITQSLISKFQNPENEQEKKMTEELKTIQMNRIQSLEQFKKNRYLSQLQDNKWEWYDPEDNDNYINFVTQKPVKKGQQIFNCYGRRSNKGLLLWYGFCLIDNPYDSVVFRLIEEWETQPYDQFKIFNDYISYNEWEEDKYKYQGVVYDIEQFTKEFRLKKSKIAEDFITFLRVKLLKVYKESDFFQVKITLPSSFQFEIQVLEAGLKYMKQIQKSKEVSPLEEDLKLLEQPNLPWKLRFAIIFRKEQKEIIKIQIQLFQLAISILQEIKLNKTSIKEAYMKKYQCDQGQTEEEMRLYREKLRDYLRQIYIGILTKPTKKKYI</sequence>
<feature type="compositionally biased region" description="Acidic residues" evidence="4">
    <location>
        <begin position="417"/>
        <end position="429"/>
    </location>
</feature>
<reference evidence="6 7" key="1">
    <citation type="journal article" date="2015" name="Sci. Rep.">
        <title>Genome of the facultative scuticociliatosis pathogen Pseudocohnilembus persalinus provides insight into its virulence through horizontal gene transfer.</title>
        <authorList>
            <person name="Xiong J."/>
            <person name="Wang G."/>
            <person name="Cheng J."/>
            <person name="Tian M."/>
            <person name="Pan X."/>
            <person name="Warren A."/>
            <person name="Jiang C."/>
            <person name="Yuan D."/>
            <person name="Miao W."/>
        </authorList>
    </citation>
    <scope>NUCLEOTIDE SEQUENCE [LARGE SCALE GENOMIC DNA]</scope>
    <source>
        <strain evidence="6">36N120E</strain>
    </source>
</reference>
<dbReference type="PANTHER" id="PTHR13271">
    <property type="entry name" value="UNCHARACTERIZED PUTATIVE METHYLTRANSFERASE"/>
    <property type="match status" value="1"/>
</dbReference>
<protein>
    <recommendedName>
        <fullName evidence="5">Rubisco LSMT substrate-binding domain-containing protein</fullName>
    </recommendedName>
</protein>